<dbReference type="Gene3D" id="3.40.50.300">
    <property type="entry name" value="P-loop containing nucleotide triphosphate hydrolases"/>
    <property type="match status" value="1"/>
</dbReference>
<feature type="coiled-coil region" evidence="1">
    <location>
        <begin position="372"/>
        <end position="423"/>
    </location>
</feature>
<sequence>MIYRIHSTLPNFKTLEFHPGLNVLLASKEMEASHRQTRNRAGKTSVIEIVHFLTGADVGKDSLFQEKALQDVSFGMEFDLKGQRTGVERRCERKDRSRILVSGTDLFGEDRISNDDWKEKLGEDMFDLNMVWGVAKHIPTFRGLFAYLVRRQLSGAFMTPEKQTTVQNIWNWQIALLYLLDLDWVIASDWQQVRDREKTLKELKKAAESEAFDFIGKPADLLTELTVAEDDLDKLESQLASFRILPQYRELEAEANRITEELETLTNDDAIDAATIRDLKTALHAEVPPPLSDLASVYAEAGVVLPKVVIARYDEVRSFHESVIHNRQDYLSDELASAKRRMKYREREKATLDRRRSEIMTILQSHGALDQFSKLQGEAGRLEARVKTLRQRLEAAEQLESTRNELKSERNRLKARLQRDFSEQKQRLSEAILAFEKISRRLYESAGSMTVEATNNGPKFQFPMQGSRSKGIGNMQIFCFDLMLMRLCAKRGIGPGFLIHDSHLFDGVDGRQVISALKVGAEIAEELGFQYIVTLNEDDAFKETIEGFNLRDHVLPVSLTDATEDGGLFGMRFG</sequence>
<proteinExistence type="predicted"/>
<keyword evidence="1" id="KW-0175">Coiled coil</keyword>
<feature type="domain" description="DUF2326" evidence="2">
    <location>
        <begin position="438"/>
        <end position="573"/>
    </location>
</feature>
<organism evidence="4">
    <name type="scientific">Candidatus Kentrum sp. FW</name>
    <dbReference type="NCBI Taxonomy" id="2126338"/>
    <lineage>
        <taxon>Bacteria</taxon>
        <taxon>Pseudomonadati</taxon>
        <taxon>Pseudomonadota</taxon>
        <taxon>Gammaproteobacteria</taxon>
        <taxon>Candidatus Kentrum</taxon>
    </lineage>
</organism>
<dbReference type="InterPro" id="IPR018760">
    <property type="entry name" value="DUF2326"/>
</dbReference>
<accession>A0A450TML5</accession>
<dbReference type="AlphaFoldDB" id="A0A450TML5"/>
<name>A0A450TML5_9GAMM</name>
<evidence type="ECO:0000256" key="1">
    <source>
        <dbReference type="SAM" id="Coils"/>
    </source>
</evidence>
<dbReference type="Pfam" id="PF10088">
    <property type="entry name" value="DUF2326"/>
    <property type="match status" value="1"/>
</dbReference>
<dbReference type="InterPro" id="IPR027417">
    <property type="entry name" value="P-loop_NTPase"/>
</dbReference>
<dbReference type="EMBL" id="CAADFE010000017">
    <property type="protein sequence ID" value="VFJ68971.1"/>
    <property type="molecule type" value="Genomic_DNA"/>
</dbReference>
<evidence type="ECO:0000259" key="3">
    <source>
        <dbReference type="Pfam" id="PF20275"/>
    </source>
</evidence>
<reference evidence="4" key="1">
    <citation type="submission" date="2019-02" db="EMBL/GenBank/DDBJ databases">
        <authorList>
            <person name="Gruber-Vodicka R. H."/>
            <person name="Seah K. B. B."/>
        </authorList>
    </citation>
    <scope>NUCLEOTIDE SEQUENCE</scope>
    <source>
        <strain evidence="4">BECK_BZ131</strain>
    </source>
</reference>
<dbReference type="InterPro" id="IPR046919">
    <property type="entry name" value="ABC-3C_CTD10"/>
</dbReference>
<dbReference type="Pfam" id="PF20275">
    <property type="entry name" value="CTD10"/>
    <property type="match status" value="1"/>
</dbReference>
<protein>
    <submittedName>
        <fullName evidence="4">Uncharacterized protein YydD, contains DUF2326 domain</fullName>
    </submittedName>
</protein>
<evidence type="ECO:0000313" key="4">
    <source>
        <dbReference type="EMBL" id="VFJ68971.1"/>
    </source>
</evidence>
<gene>
    <name evidence="4" type="ORF">BECKFW1821C_GA0114237_10178</name>
</gene>
<feature type="domain" description="ABC-three component systems C-terminal" evidence="3">
    <location>
        <begin position="276"/>
        <end position="400"/>
    </location>
</feature>
<evidence type="ECO:0000259" key="2">
    <source>
        <dbReference type="Pfam" id="PF10088"/>
    </source>
</evidence>
<feature type="coiled-coil region" evidence="1">
    <location>
        <begin position="225"/>
        <end position="268"/>
    </location>
</feature>